<evidence type="ECO:0000256" key="5">
    <source>
        <dbReference type="ARBA" id="ARBA00022692"/>
    </source>
</evidence>
<evidence type="ECO:0000256" key="7">
    <source>
        <dbReference type="ARBA" id="ARBA00023053"/>
    </source>
</evidence>
<dbReference type="GeneID" id="114240450"/>
<evidence type="ECO:0000313" key="14">
    <source>
        <dbReference type="Proteomes" id="UP000504629"/>
    </source>
</evidence>
<protein>
    <submittedName>
        <fullName evidence="15">Pickpocket protein 28-like</fullName>
    </submittedName>
</protein>
<evidence type="ECO:0000256" key="13">
    <source>
        <dbReference type="SAM" id="Phobius"/>
    </source>
</evidence>
<dbReference type="Gene3D" id="1.10.287.770">
    <property type="entry name" value="YojJ-like"/>
    <property type="match status" value="1"/>
</dbReference>
<dbReference type="InterPro" id="IPR001873">
    <property type="entry name" value="ENaC"/>
</dbReference>
<dbReference type="OrthoDB" id="7092771at2759"/>
<gene>
    <name evidence="15" type="primary">LOC114240450</name>
</gene>
<dbReference type="Proteomes" id="UP000504629">
    <property type="component" value="Unplaced"/>
</dbReference>
<evidence type="ECO:0000256" key="6">
    <source>
        <dbReference type="ARBA" id="ARBA00022989"/>
    </source>
</evidence>
<dbReference type="GO" id="GO:0005886">
    <property type="term" value="C:plasma membrane"/>
    <property type="evidence" value="ECO:0007669"/>
    <property type="project" value="TreeGrafter"/>
</dbReference>
<name>A0A6J2JBB9_BOMMA</name>
<comment type="similarity">
    <text evidence="2 12">Belongs to the amiloride-sensitive sodium channel (TC 1.A.6) family.</text>
</comment>
<evidence type="ECO:0000256" key="12">
    <source>
        <dbReference type="RuleBase" id="RU000679"/>
    </source>
</evidence>
<keyword evidence="10 12" id="KW-0739">Sodium transport</keyword>
<evidence type="ECO:0000256" key="2">
    <source>
        <dbReference type="ARBA" id="ARBA00007193"/>
    </source>
</evidence>
<sequence length="474" mass="54325">MVISIAICAVNIIKLFCKWTSTPFVNVIDSVPTPIWAVPFPTVVICPHLHVKLSSFNVTKLSGLEMFYASLVCPRMANKRRTMEHRLDQNQLNQLLRFLVKGSPSCTDIVKTCNWPTQHNNKWHTENCCDMFQPIFTNYGLCFAFNSLPLNGMTNSTLAWQKSFNPQSAAKSLLWGLDIGYPKTFPPDVNMQPLRVMASGEANGLGLELFLNTSEHQYACDGNSLGFTVLISSPADHVYTSTVLRIPMDRMTTIEVSPITYKTDSSLRSLAPYQRQCSFQNERRLEHYEYYTDSNCQHDLLVKEARRMCNCVLFNWPRVSLQESVCSTDEDFQCITNVNGKVEEQLIYAYYADSEERREQREQSKSCHPSCNDVIYSSQVFYSDLIRDYGDGTPHWGIPGQSEVTQINVHFYEDFFLGQHRHAQYDDYYFAGAIGGLLSLFLGFSIISVAELVYFVILRPAYTILKEMYYQRNK</sequence>
<keyword evidence="9 13" id="KW-0472">Membrane</keyword>
<keyword evidence="14" id="KW-1185">Reference proteome</keyword>
<evidence type="ECO:0000256" key="11">
    <source>
        <dbReference type="ARBA" id="ARBA00023303"/>
    </source>
</evidence>
<organism evidence="14 15">
    <name type="scientific">Bombyx mandarina</name>
    <name type="common">Wild silk moth</name>
    <name type="synonym">Wild silkworm</name>
    <dbReference type="NCBI Taxonomy" id="7092"/>
    <lineage>
        <taxon>Eukaryota</taxon>
        <taxon>Metazoa</taxon>
        <taxon>Ecdysozoa</taxon>
        <taxon>Arthropoda</taxon>
        <taxon>Hexapoda</taxon>
        <taxon>Insecta</taxon>
        <taxon>Pterygota</taxon>
        <taxon>Neoptera</taxon>
        <taxon>Endopterygota</taxon>
        <taxon>Lepidoptera</taxon>
        <taxon>Glossata</taxon>
        <taxon>Ditrysia</taxon>
        <taxon>Bombycoidea</taxon>
        <taxon>Bombycidae</taxon>
        <taxon>Bombycinae</taxon>
        <taxon>Bombyx</taxon>
    </lineage>
</organism>
<dbReference type="KEGG" id="bman:114240450"/>
<dbReference type="PANTHER" id="PTHR11690">
    <property type="entry name" value="AMILORIDE-SENSITIVE SODIUM CHANNEL-RELATED"/>
    <property type="match status" value="1"/>
</dbReference>
<evidence type="ECO:0000256" key="3">
    <source>
        <dbReference type="ARBA" id="ARBA00022448"/>
    </source>
</evidence>
<evidence type="ECO:0000313" key="15">
    <source>
        <dbReference type="RefSeq" id="XP_028026795.1"/>
    </source>
</evidence>
<dbReference type="Pfam" id="PF00858">
    <property type="entry name" value="ASC"/>
    <property type="match status" value="1"/>
</dbReference>
<keyword evidence="7" id="KW-0915">Sodium</keyword>
<keyword evidence="5 12" id="KW-0812">Transmembrane</keyword>
<evidence type="ECO:0000256" key="9">
    <source>
        <dbReference type="ARBA" id="ARBA00023136"/>
    </source>
</evidence>
<keyword evidence="8 12" id="KW-0406">Ion transport</keyword>
<keyword evidence="11 12" id="KW-0407">Ion channel</keyword>
<evidence type="ECO:0000256" key="8">
    <source>
        <dbReference type="ARBA" id="ARBA00023065"/>
    </source>
</evidence>
<feature type="transmembrane region" description="Helical" evidence="13">
    <location>
        <begin position="428"/>
        <end position="458"/>
    </location>
</feature>
<accession>A0A6J2JBB9</accession>
<evidence type="ECO:0000256" key="10">
    <source>
        <dbReference type="ARBA" id="ARBA00023201"/>
    </source>
</evidence>
<dbReference type="RefSeq" id="XP_028026795.1">
    <property type="nucleotide sequence ID" value="XM_028170994.1"/>
</dbReference>
<keyword evidence="3 12" id="KW-0813">Transport</keyword>
<dbReference type="PANTHER" id="PTHR11690:SF288">
    <property type="entry name" value="AMILORIDE-SENSITIVE NA+ CHANNEL-RELATED"/>
    <property type="match status" value="1"/>
</dbReference>
<dbReference type="GO" id="GO:0015280">
    <property type="term" value="F:ligand-gated sodium channel activity"/>
    <property type="evidence" value="ECO:0007669"/>
    <property type="project" value="TreeGrafter"/>
</dbReference>
<dbReference type="AlphaFoldDB" id="A0A6J2JBB9"/>
<dbReference type="Gene3D" id="2.60.470.10">
    <property type="entry name" value="Acid-sensing ion channels like domains"/>
    <property type="match status" value="1"/>
</dbReference>
<keyword evidence="4 12" id="KW-0894">Sodium channel</keyword>
<keyword evidence="6 13" id="KW-1133">Transmembrane helix</keyword>
<reference evidence="15" key="1">
    <citation type="submission" date="2025-08" db="UniProtKB">
        <authorList>
            <consortium name="RefSeq"/>
        </authorList>
    </citation>
    <scope>IDENTIFICATION</scope>
    <source>
        <tissue evidence="15">Silk gland</tissue>
    </source>
</reference>
<comment type="subcellular location">
    <subcellularLocation>
        <location evidence="1">Membrane</location>
        <topology evidence="1">Multi-pass membrane protein</topology>
    </subcellularLocation>
</comment>
<proteinExistence type="inferred from homology"/>
<evidence type="ECO:0000256" key="4">
    <source>
        <dbReference type="ARBA" id="ARBA00022461"/>
    </source>
</evidence>
<evidence type="ECO:0000256" key="1">
    <source>
        <dbReference type="ARBA" id="ARBA00004141"/>
    </source>
</evidence>